<dbReference type="SUPFAM" id="SSF46689">
    <property type="entry name" value="Homeodomain-like"/>
    <property type="match status" value="1"/>
</dbReference>
<dbReference type="Pfam" id="PF00440">
    <property type="entry name" value="TetR_N"/>
    <property type="match status" value="1"/>
</dbReference>
<dbReference type="PROSITE" id="PS50977">
    <property type="entry name" value="HTH_TETR_2"/>
    <property type="match status" value="1"/>
</dbReference>
<name>A0A498Q8H6_9MYCO</name>
<reference evidence="4 5" key="1">
    <citation type="submission" date="2018-09" db="EMBL/GenBank/DDBJ databases">
        <authorList>
            <person name="Tagini F."/>
        </authorList>
    </citation>
    <scope>NUCLEOTIDE SEQUENCE [LARGE SCALE GENOMIC DNA]</scope>
    <source>
        <strain evidence="4 5">MK136</strain>
    </source>
</reference>
<dbReference type="AlphaFoldDB" id="A0A498Q8H6"/>
<evidence type="ECO:0000313" key="5">
    <source>
        <dbReference type="Proteomes" id="UP000273307"/>
    </source>
</evidence>
<accession>A0A498Q8H6</accession>
<dbReference type="Pfam" id="PF21306">
    <property type="entry name" value="TetR_C_40"/>
    <property type="match status" value="1"/>
</dbReference>
<protein>
    <submittedName>
        <fullName evidence="4">HTH-type transcriptional regulator TtgR</fullName>
    </submittedName>
</protein>
<feature type="DNA-binding region" description="H-T-H motif" evidence="2">
    <location>
        <begin position="38"/>
        <end position="57"/>
    </location>
</feature>
<dbReference type="InterPro" id="IPR049513">
    <property type="entry name" value="TetR_C_40"/>
</dbReference>
<evidence type="ECO:0000256" key="2">
    <source>
        <dbReference type="PROSITE-ProRule" id="PRU00335"/>
    </source>
</evidence>
<proteinExistence type="predicted"/>
<dbReference type="GO" id="GO:0003700">
    <property type="term" value="F:DNA-binding transcription factor activity"/>
    <property type="evidence" value="ECO:0007669"/>
    <property type="project" value="TreeGrafter"/>
</dbReference>
<evidence type="ECO:0000256" key="1">
    <source>
        <dbReference type="ARBA" id="ARBA00023125"/>
    </source>
</evidence>
<gene>
    <name evidence="4" type="primary">ttgR_2</name>
    <name evidence="4" type="ORF">LAUMK136_03334</name>
</gene>
<keyword evidence="5" id="KW-1185">Reference proteome</keyword>
<dbReference type="InterPro" id="IPR050109">
    <property type="entry name" value="HTH-type_TetR-like_transc_reg"/>
</dbReference>
<dbReference type="Gene3D" id="1.10.357.10">
    <property type="entry name" value="Tetracycline Repressor, domain 2"/>
    <property type="match status" value="1"/>
</dbReference>
<dbReference type="InterPro" id="IPR009057">
    <property type="entry name" value="Homeodomain-like_sf"/>
</dbReference>
<organism evidence="4 5">
    <name type="scientific">Mycobacterium attenuatum</name>
    <dbReference type="NCBI Taxonomy" id="2341086"/>
    <lineage>
        <taxon>Bacteria</taxon>
        <taxon>Bacillati</taxon>
        <taxon>Actinomycetota</taxon>
        <taxon>Actinomycetes</taxon>
        <taxon>Mycobacteriales</taxon>
        <taxon>Mycobacteriaceae</taxon>
        <taxon>Mycobacterium</taxon>
    </lineage>
</organism>
<dbReference type="Proteomes" id="UP000273307">
    <property type="component" value="Unassembled WGS sequence"/>
</dbReference>
<evidence type="ECO:0000259" key="3">
    <source>
        <dbReference type="PROSITE" id="PS50977"/>
    </source>
</evidence>
<feature type="domain" description="HTH tetR-type" evidence="3">
    <location>
        <begin position="16"/>
        <end position="75"/>
    </location>
</feature>
<dbReference type="EMBL" id="UPHP01000085">
    <property type="protein sequence ID" value="VBA40100.1"/>
    <property type="molecule type" value="Genomic_DNA"/>
</dbReference>
<dbReference type="GO" id="GO:0000976">
    <property type="term" value="F:transcription cis-regulatory region binding"/>
    <property type="evidence" value="ECO:0007669"/>
    <property type="project" value="TreeGrafter"/>
</dbReference>
<dbReference type="PANTHER" id="PTHR30055:SF226">
    <property type="entry name" value="HTH-TYPE TRANSCRIPTIONAL REGULATOR PKSA"/>
    <property type="match status" value="1"/>
</dbReference>
<keyword evidence="1 2" id="KW-0238">DNA-binding</keyword>
<dbReference type="InterPro" id="IPR001647">
    <property type="entry name" value="HTH_TetR"/>
</dbReference>
<dbReference type="OrthoDB" id="3481545at2"/>
<evidence type="ECO:0000313" key="4">
    <source>
        <dbReference type="EMBL" id="VBA40100.1"/>
    </source>
</evidence>
<sequence>MNDSDRPANRQERRKQRTRAALIKAAQRFIADGKVNVPVQDISHAADVGVGSFYNHFDSKEELFQAAVNEVLDAHGALLDAIAESSEDPAETFARSFRLTGRMFRRRPQESGVVLSHGLDLIASDRGLAPRVRRDIAAAAAAGRFDVTDPELAMAVAGGALLGLGQLLCDRPERDDARATDEVTESLLRLFGMPAAEAHRICLRPLPFLDDGDGAGPAV</sequence>
<dbReference type="RefSeq" id="WP_122443390.1">
    <property type="nucleotide sequence ID" value="NZ_UPHP01000085.1"/>
</dbReference>
<dbReference type="PANTHER" id="PTHR30055">
    <property type="entry name" value="HTH-TYPE TRANSCRIPTIONAL REGULATOR RUTR"/>
    <property type="match status" value="1"/>
</dbReference>